<keyword evidence="4" id="KW-1185">Reference proteome</keyword>
<dbReference type="Proteomes" id="UP000504607">
    <property type="component" value="Chromosome 3"/>
</dbReference>
<evidence type="ECO:0000256" key="2">
    <source>
        <dbReference type="ARBA" id="ARBA00026071"/>
    </source>
</evidence>
<evidence type="ECO:0000313" key="4">
    <source>
        <dbReference type="Proteomes" id="UP000504607"/>
    </source>
</evidence>
<dbReference type="SUPFAM" id="SSF56235">
    <property type="entry name" value="N-terminal nucleophile aminohydrolases (Ntn hydrolases)"/>
    <property type="match status" value="1"/>
</dbReference>
<accession>A0A8N4ICV0</accession>
<dbReference type="RefSeq" id="XP_029119445.1">
    <property type="nucleotide sequence ID" value="XM_029263612.1"/>
</dbReference>
<dbReference type="Pfam" id="PF00227">
    <property type="entry name" value="Proteasome"/>
    <property type="match status" value="1"/>
</dbReference>
<name>A0A8N4ICV0_ELAGV</name>
<gene>
    <name evidence="5 6" type="primary">LOC105041995</name>
</gene>
<evidence type="ECO:0000256" key="1">
    <source>
        <dbReference type="ARBA" id="ARBA00022942"/>
    </source>
</evidence>
<dbReference type="InterPro" id="IPR000426">
    <property type="entry name" value="Proteasome_asu_N"/>
</dbReference>
<dbReference type="SMART" id="SM00948">
    <property type="entry name" value="Proteasome_A_N"/>
    <property type="match status" value="1"/>
</dbReference>
<dbReference type="AlphaFoldDB" id="A0A8N4ICV0"/>
<evidence type="ECO:0000259" key="3">
    <source>
        <dbReference type="SMART" id="SM00948"/>
    </source>
</evidence>
<comment type="subunit">
    <text evidence="2">The 26S proteasome consists of a 20S proteasome core and two 19S regulatory subunits. The 20S proteasome core is composed of 28 subunits that are arranged in four stacked rings, resulting in a barrel-shaped structure. The two end rings are each formed by seven alpha subunits, and the two central rings are each formed by seven beta subunits. The catalytic chamber with the active sites is on the inside of the barrel.</text>
</comment>
<dbReference type="GO" id="GO:0019773">
    <property type="term" value="C:proteasome core complex, alpha-subunit complex"/>
    <property type="evidence" value="ECO:0007669"/>
    <property type="project" value="InterPro"/>
</dbReference>
<dbReference type="Pfam" id="PF10584">
    <property type="entry name" value="Proteasome_A_N"/>
    <property type="match status" value="1"/>
</dbReference>
<dbReference type="GO" id="GO:0006511">
    <property type="term" value="P:ubiquitin-dependent protein catabolic process"/>
    <property type="evidence" value="ECO:0007669"/>
    <property type="project" value="InterPro"/>
</dbReference>
<dbReference type="InterPro" id="IPR029055">
    <property type="entry name" value="Ntn_hydrolases_N"/>
</dbReference>
<reference evidence="5 6" key="1">
    <citation type="submission" date="2025-04" db="UniProtKB">
        <authorList>
            <consortium name="RefSeq"/>
        </authorList>
    </citation>
    <scope>IDENTIFICATION</scope>
</reference>
<proteinExistence type="predicted"/>
<sequence length="130" mass="14399">MFLTRTEHDRGINTFLLEGRLLQIEYAIKATKLGSTAIGLKTKEGVVLAVEKPSPLLDIDEQIGCAMSGLIADACPLVEHVRVESQSRPVGVSLLIAGHDENGPKLILHKPIWHILAVHCKSNRIWFRRS</sequence>
<keyword evidence="1 5" id="KW-0647">Proteasome</keyword>
<dbReference type="Gene3D" id="3.60.20.10">
    <property type="entry name" value="Glutamine Phosphoribosylpyrophosphate, subunit 1, domain 1"/>
    <property type="match status" value="1"/>
</dbReference>
<dbReference type="RefSeq" id="XP_029119444.1">
    <property type="nucleotide sequence ID" value="XM_029263611.1"/>
</dbReference>
<feature type="domain" description="Proteasome alpha-type subunits" evidence="3">
    <location>
        <begin position="8"/>
        <end position="30"/>
    </location>
</feature>
<evidence type="ECO:0000313" key="5">
    <source>
        <dbReference type="RefSeq" id="XP_029119444.1"/>
    </source>
</evidence>
<dbReference type="InterPro" id="IPR001353">
    <property type="entry name" value="Proteasome_sua/b"/>
</dbReference>
<dbReference type="InterPro" id="IPR050115">
    <property type="entry name" value="Proteasome_alpha"/>
</dbReference>
<dbReference type="PANTHER" id="PTHR11599">
    <property type="entry name" value="PROTEASOME SUBUNIT ALPHA/BETA"/>
    <property type="match status" value="1"/>
</dbReference>
<evidence type="ECO:0000313" key="6">
    <source>
        <dbReference type="RefSeq" id="XP_029119445.1"/>
    </source>
</evidence>
<organism evidence="4 6">
    <name type="scientific">Elaeis guineensis var. tenera</name>
    <name type="common">Oil palm</name>
    <dbReference type="NCBI Taxonomy" id="51953"/>
    <lineage>
        <taxon>Eukaryota</taxon>
        <taxon>Viridiplantae</taxon>
        <taxon>Streptophyta</taxon>
        <taxon>Embryophyta</taxon>
        <taxon>Tracheophyta</taxon>
        <taxon>Spermatophyta</taxon>
        <taxon>Magnoliopsida</taxon>
        <taxon>Liliopsida</taxon>
        <taxon>Arecaceae</taxon>
        <taxon>Arecoideae</taxon>
        <taxon>Cocoseae</taxon>
        <taxon>Elaeidinae</taxon>
        <taxon>Elaeis</taxon>
    </lineage>
</organism>
<protein>
    <submittedName>
        <fullName evidence="5 6">Proteasome subunit alpha type-5 isoform X2</fullName>
    </submittedName>
</protein>